<evidence type="ECO:0000313" key="3">
    <source>
        <dbReference type="Proteomes" id="UP000430670"/>
    </source>
</evidence>
<reference evidence="2 3" key="1">
    <citation type="submission" date="2019-11" db="EMBL/GenBank/DDBJ databases">
        <title>Whole-genome sequence of a the green, strictly anaerobic photosynthetic bacterium Heliobacillus mobilis DSM 6151.</title>
        <authorList>
            <person name="Kyndt J.A."/>
            <person name="Meyer T.E."/>
        </authorList>
    </citation>
    <scope>NUCLEOTIDE SEQUENCE [LARGE SCALE GENOMIC DNA]</scope>
    <source>
        <strain evidence="2 3">DSM 6151</strain>
    </source>
</reference>
<evidence type="ECO:0000256" key="1">
    <source>
        <dbReference type="SAM" id="MobiDB-lite"/>
    </source>
</evidence>
<protein>
    <submittedName>
        <fullName evidence="2">Uncharacterized protein</fullName>
    </submittedName>
</protein>
<name>A0A6I3SFR1_HELMO</name>
<evidence type="ECO:0000313" key="2">
    <source>
        <dbReference type="EMBL" id="MTV47856.1"/>
    </source>
</evidence>
<accession>A0A6I3SFR1</accession>
<keyword evidence="3" id="KW-1185">Reference proteome</keyword>
<organism evidence="2 3">
    <name type="scientific">Heliobacterium mobile</name>
    <name type="common">Heliobacillus mobilis</name>
    <dbReference type="NCBI Taxonomy" id="28064"/>
    <lineage>
        <taxon>Bacteria</taxon>
        <taxon>Bacillati</taxon>
        <taxon>Bacillota</taxon>
        <taxon>Clostridia</taxon>
        <taxon>Eubacteriales</taxon>
        <taxon>Heliobacteriaceae</taxon>
        <taxon>Heliobacterium</taxon>
    </lineage>
</organism>
<dbReference type="RefSeq" id="WP_155474977.1">
    <property type="nucleotide sequence ID" value="NZ_WNKU01000002.1"/>
</dbReference>
<dbReference type="AlphaFoldDB" id="A0A6I3SFR1"/>
<sequence length="71" mass="7800">MAELIDRKGKQYLREKDGTEWEYSGPGRPSPPQSSPNKVAPEEQTALADLAEAVVALYEELQTLKGGLKRG</sequence>
<feature type="region of interest" description="Disordered" evidence="1">
    <location>
        <begin position="1"/>
        <end position="43"/>
    </location>
</feature>
<feature type="compositionally biased region" description="Basic and acidic residues" evidence="1">
    <location>
        <begin position="1"/>
        <end position="19"/>
    </location>
</feature>
<comment type="caution">
    <text evidence="2">The sequence shown here is derived from an EMBL/GenBank/DDBJ whole genome shotgun (WGS) entry which is preliminary data.</text>
</comment>
<gene>
    <name evidence="2" type="ORF">GJ688_02510</name>
</gene>
<dbReference type="Proteomes" id="UP000430670">
    <property type="component" value="Unassembled WGS sequence"/>
</dbReference>
<proteinExistence type="predicted"/>
<dbReference type="EMBL" id="WNKU01000002">
    <property type="protein sequence ID" value="MTV47856.1"/>
    <property type="molecule type" value="Genomic_DNA"/>
</dbReference>